<sequence>MEYYLWLSHILHRLNLCVPEGTIPPSIHKAQTGFNRIPEDFEVCVVERDD</sequence>
<evidence type="ECO:0000313" key="2">
    <source>
        <dbReference type="Proteomes" id="UP001152320"/>
    </source>
</evidence>
<name>A0A9Q1H5S0_HOLLE</name>
<dbReference type="AlphaFoldDB" id="A0A9Q1H5S0"/>
<dbReference type="EMBL" id="JAIZAY010000011">
    <property type="protein sequence ID" value="KAJ8033361.1"/>
    <property type="molecule type" value="Genomic_DNA"/>
</dbReference>
<gene>
    <name evidence="1" type="ORF">HOLleu_23575</name>
</gene>
<reference evidence="1" key="1">
    <citation type="submission" date="2021-10" db="EMBL/GenBank/DDBJ databases">
        <title>Tropical sea cucumber genome reveals ecological adaptation and Cuvierian tubules defense mechanism.</title>
        <authorList>
            <person name="Chen T."/>
        </authorList>
    </citation>
    <scope>NUCLEOTIDE SEQUENCE</scope>
    <source>
        <strain evidence="1">Nanhai2018</strain>
        <tissue evidence="1">Muscle</tissue>
    </source>
</reference>
<proteinExistence type="predicted"/>
<organism evidence="1 2">
    <name type="scientific">Holothuria leucospilota</name>
    <name type="common">Black long sea cucumber</name>
    <name type="synonym">Mertensiothuria leucospilota</name>
    <dbReference type="NCBI Taxonomy" id="206669"/>
    <lineage>
        <taxon>Eukaryota</taxon>
        <taxon>Metazoa</taxon>
        <taxon>Echinodermata</taxon>
        <taxon>Eleutherozoa</taxon>
        <taxon>Echinozoa</taxon>
        <taxon>Holothuroidea</taxon>
        <taxon>Aspidochirotacea</taxon>
        <taxon>Aspidochirotida</taxon>
        <taxon>Holothuriidae</taxon>
        <taxon>Holothuria</taxon>
    </lineage>
</organism>
<evidence type="ECO:0000313" key="1">
    <source>
        <dbReference type="EMBL" id="KAJ8033361.1"/>
    </source>
</evidence>
<accession>A0A9Q1H5S0</accession>
<dbReference type="Proteomes" id="UP001152320">
    <property type="component" value="Chromosome 11"/>
</dbReference>
<comment type="caution">
    <text evidence="1">The sequence shown here is derived from an EMBL/GenBank/DDBJ whole genome shotgun (WGS) entry which is preliminary data.</text>
</comment>
<protein>
    <submittedName>
        <fullName evidence="1">Uncharacterized protein</fullName>
    </submittedName>
</protein>
<keyword evidence="2" id="KW-1185">Reference proteome</keyword>